<evidence type="ECO:0000256" key="6">
    <source>
        <dbReference type="ARBA" id="ARBA00023136"/>
    </source>
</evidence>
<evidence type="ECO:0000256" key="3">
    <source>
        <dbReference type="ARBA" id="ARBA00022692"/>
    </source>
</evidence>
<keyword evidence="7 11" id="KW-0675">Receptor</keyword>
<proteinExistence type="inferred from homology"/>
<organism evidence="11 12">
    <name type="scientific">Popillia japonica</name>
    <name type="common">Japanese beetle</name>
    <dbReference type="NCBI Taxonomy" id="7064"/>
    <lineage>
        <taxon>Eukaryota</taxon>
        <taxon>Metazoa</taxon>
        <taxon>Ecdysozoa</taxon>
        <taxon>Arthropoda</taxon>
        <taxon>Hexapoda</taxon>
        <taxon>Insecta</taxon>
        <taxon>Pterygota</taxon>
        <taxon>Neoptera</taxon>
        <taxon>Endopterygota</taxon>
        <taxon>Coleoptera</taxon>
        <taxon>Polyphaga</taxon>
        <taxon>Scarabaeiformia</taxon>
        <taxon>Scarabaeidae</taxon>
        <taxon>Rutelinae</taxon>
        <taxon>Popillia</taxon>
    </lineage>
</organism>
<comment type="caution">
    <text evidence="11">The sequence shown here is derived from an EMBL/GenBank/DDBJ whole genome shotgun (WGS) entry which is preliminary data.</text>
</comment>
<feature type="transmembrane region" description="Helical" evidence="9">
    <location>
        <begin position="131"/>
        <end position="157"/>
    </location>
</feature>
<protein>
    <submittedName>
        <fullName evidence="11">7 transmembrane receptor (Rhodopsin family)</fullName>
    </submittedName>
</protein>
<dbReference type="EMBL" id="JASPKY010000037">
    <property type="protein sequence ID" value="KAK9746803.1"/>
    <property type="molecule type" value="Genomic_DNA"/>
</dbReference>
<dbReference type="SUPFAM" id="SSF81321">
    <property type="entry name" value="Family A G protein-coupled receptor-like"/>
    <property type="match status" value="1"/>
</dbReference>
<keyword evidence="8" id="KW-0807">Transducer</keyword>
<dbReference type="PANTHER" id="PTHR45695">
    <property type="entry name" value="LEUCOKININ RECEPTOR-RELATED"/>
    <property type="match status" value="1"/>
</dbReference>
<dbReference type="GO" id="GO:0008188">
    <property type="term" value="F:neuropeptide receptor activity"/>
    <property type="evidence" value="ECO:0007669"/>
    <property type="project" value="TreeGrafter"/>
</dbReference>
<dbReference type="PANTHER" id="PTHR45695:SF26">
    <property type="entry name" value="NEUROPEPTIDE CCHAMIDE-1 RECEPTOR"/>
    <property type="match status" value="1"/>
</dbReference>
<evidence type="ECO:0000256" key="8">
    <source>
        <dbReference type="ARBA" id="ARBA00023224"/>
    </source>
</evidence>
<evidence type="ECO:0000256" key="9">
    <source>
        <dbReference type="SAM" id="Phobius"/>
    </source>
</evidence>
<feature type="domain" description="G-protein coupled receptors family 1 profile" evidence="10">
    <location>
        <begin position="1"/>
        <end position="154"/>
    </location>
</feature>
<evidence type="ECO:0000259" key="10">
    <source>
        <dbReference type="PROSITE" id="PS50262"/>
    </source>
</evidence>
<evidence type="ECO:0000256" key="4">
    <source>
        <dbReference type="ARBA" id="ARBA00022989"/>
    </source>
</evidence>
<name>A0AAW1MJ99_POPJA</name>
<dbReference type="InterPro" id="IPR017452">
    <property type="entry name" value="GPCR_Rhodpsn_7TM"/>
</dbReference>
<keyword evidence="5" id="KW-0297">G-protein coupled receptor</keyword>
<keyword evidence="4 9" id="KW-1133">Transmembrane helix</keyword>
<accession>A0AAW1MJ99</accession>
<dbReference type="InterPro" id="IPR000276">
    <property type="entry name" value="GPCR_Rhodpsn"/>
</dbReference>
<dbReference type="Gene3D" id="1.20.1070.10">
    <property type="entry name" value="Rhodopsin 7-helix transmembrane proteins"/>
    <property type="match status" value="1"/>
</dbReference>
<dbReference type="GO" id="GO:0005886">
    <property type="term" value="C:plasma membrane"/>
    <property type="evidence" value="ECO:0007669"/>
    <property type="project" value="TreeGrafter"/>
</dbReference>
<evidence type="ECO:0000256" key="1">
    <source>
        <dbReference type="ARBA" id="ARBA00004141"/>
    </source>
</evidence>
<dbReference type="Pfam" id="PF00001">
    <property type="entry name" value="7tm_1"/>
    <property type="match status" value="1"/>
</dbReference>
<reference evidence="11 12" key="1">
    <citation type="journal article" date="2024" name="BMC Genomics">
        <title>De novo assembly and annotation of Popillia japonica's genome with initial clues to its potential as an invasive pest.</title>
        <authorList>
            <person name="Cucini C."/>
            <person name="Boschi S."/>
            <person name="Funari R."/>
            <person name="Cardaioli E."/>
            <person name="Iannotti N."/>
            <person name="Marturano G."/>
            <person name="Paoli F."/>
            <person name="Bruttini M."/>
            <person name="Carapelli A."/>
            <person name="Frati F."/>
            <person name="Nardi F."/>
        </authorList>
    </citation>
    <scope>NUCLEOTIDE SEQUENCE [LARGE SCALE GENOMIC DNA]</scope>
    <source>
        <strain evidence="11">DMR45628</strain>
    </source>
</reference>
<comment type="similarity">
    <text evidence="2">Belongs to the G-protein coupled receptor 1 family.</text>
</comment>
<feature type="transmembrane region" description="Helical" evidence="9">
    <location>
        <begin position="93"/>
        <end position="119"/>
    </location>
</feature>
<dbReference type="Proteomes" id="UP001458880">
    <property type="component" value="Unassembled WGS sequence"/>
</dbReference>
<keyword evidence="6 9" id="KW-0472">Membrane</keyword>
<evidence type="ECO:0000256" key="7">
    <source>
        <dbReference type="ARBA" id="ARBA00023170"/>
    </source>
</evidence>
<feature type="transmembrane region" description="Helical" evidence="9">
    <location>
        <begin position="43"/>
        <end position="64"/>
    </location>
</feature>
<dbReference type="PRINTS" id="PR00237">
    <property type="entry name" value="GPCRRHODOPSN"/>
</dbReference>
<keyword evidence="12" id="KW-1185">Reference proteome</keyword>
<evidence type="ECO:0000313" key="12">
    <source>
        <dbReference type="Proteomes" id="UP001458880"/>
    </source>
</evidence>
<dbReference type="AlphaFoldDB" id="A0AAW1MJ99"/>
<comment type="subcellular location">
    <subcellularLocation>
        <location evidence="1">Membrane</location>
        <topology evidence="1">Multi-pass membrane protein</topology>
    </subcellularLocation>
</comment>
<gene>
    <name evidence="11" type="ORF">QE152_g5856</name>
</gene>
<evidence type="ECO:0000256" key="2">
    <source>
        <dbReference type="ARBA" id="ARBA00010663"/>
    </source>
</evidence>
<dbReference type="PROSITE" id="PS50262">
    <property type="entry name" value="G_PROTEIN_RECEP_F1_2"/>
    <property type="match status" value="1"/>
</dbReference>
<evidence type="ECO:0000256" key="5">
    <source>
        <dbReference type="ARBA" id="ARBA00023040"/>
    </source>
</evidence>
<evidence type="ECO:0000313" key="11">
    <source>
        <dbReference type="EMBL" id="KAK9746803.1"/>
    </source>
</evidence>
<keyword evidence="3 9" id="KW-0812">Transmembrane</keyword>
<sequence length="249" mass="28703">MILAIPAAIGSHLMYIEAPTITITVCYPFPPRWLNNKYPKVNVMAKFLALYVVPLAVIAIFYMNMANHLIVSTRNVPGEIQGTQRQIKARKKVAVTVLIFVLVFAVCFLPYHTFMLFFYFNPNAQEEYNDFWHYLRIVGFCLRYLNSCANPVALYWVSGAFRKHFNRYLLCMKPKRQRYLLCMKPKRQRCDTCQGSHITSLSLSSKRTHSYCTQKSKPVSISTKKEHMFGQETSITLLGNGADNLCSKM</sequence>